<organism evidence="2 3">
    <name type="scientific">Noviherbaspirillum saxi</name>
    <dbReference type="NCBI Taxonomy" id="2320863"/>
    <lineage>
        <taxon>Bacteria</taxon>
        <taxon>Pseudomonadati</taxon>
        <taxon>Pseudomonadota</taxon>
        <taxon>Betaproteobacteria</taxon>
        <taxon>Burkholderiales</taxon>
        <taxon>Oxalobacteraceae</taxon>
        <taxon>Noviherbaspirillum</taxon>
    </lineage>
</organism>
<evidence type="ECO:0000313" key="3">
    <source>
        <dbReference type="Proteomes" id="UP000265955"/>
    </source>
</evidence>
<dbReference type="Gene3D" id="3.40.470.10">
    <property type="entry name" value="Uracil-DNA glycosylase-like domain"/>
    <property type="match status" value="1"/>
</dbReference>
<dbReference type="NCBIfam" id="TIGR04274">
    <property type="entry name" value="hypoxanDNAglyco"/>
    <property type="match status" value="1"/>
</dbReference>
<keyword evidence="2" id="KW-0326">Glycosidase</keyword>
<accession>A0A3A3FRW7</accession>
<reference evidence="3" key="1">
    <citation type="submission" date="2018-09" db="EMBL/GenBank/DDBJ databases">
        <authorList>
            <person name="Zhu H."/>
        </authorList>
    </citation>
    <scope>NUCLEOTIDE SEQUENCE [LARGE SCALE GENOMIC DNA]</scope>
    <source>
        <strain evidence="3">K1R23-30</strain>
    </source>
</reference>
<proteinExistence type="predicted"/>
<sequence length="177" mass="19373">MSLSVAPVLLTGFPPVLDHSTRILILGSFPGVASLAAEQYYAHPRNQFWLLMSEVIGTNLSALSYPLRLEVLLANGIGLWDVVAETHREGSLDSRIRDHARNDLVSLITALPDLAAIAFNGGTAARIGLKALANYADRYQIIKLPSSSPAYTLPYPEKLVAWRSLRDCSSPAYKLER</sequence>
<evidence type="ECO:0000259" key="1">
    <source>
        <dbReference type="SMART" id="SM00986"/>
    </source>
</evidence>
<dbReference type="SMART" id="SM00987">
    <property type="entry name" value="UreE_C"/>
    <property type="match status" value="1"/>
</dbReference>
<dbReference type="Pfam" id="PF03167">
    <property type="entry name" value="UDG"/>
    <property type="match status" value="1"/>
</dbReference>
<feature type="domain" description="Uracil-DNA glycosylase-like" evidence="1">
    <location>
        <begin position="14"/>
        <end position="166"/>
    </location>
</feature>
<dbReference type="Proteomes" id="UP000265955">
    <property type="component" value="Unassembled WGS sequence"/>
</dbReference>
<keyword evidence="3" id="KW-1185">Reference proteome</keyword>
<evidence type="ECO:0000313" key="2">
    <source>
        <dbReference type="EMBL" id="RJF98004.1"/>
    </source>
</evidence>
<name>A0A3A3FRW7_9BURK</name>
<gene>
    <name evidence="2" type="ORF">D3871_05355</name>
</gene>
<keyword evidence="2" id="KW-0378">Hydrolase</keyword>
<dbReference type="GO" id="GO:0033958">
    <property type="term" value="F:DNA-deoxyinosine glycosylase activity"/>
    <property type="evidence" value="ECO:0007669"/>
    <property type="project" value="UniProtKB-EC"/>
</dbReference>
<dbReference type="InterPro" id="IPR036895">
    <property type="entry name" value="Uracil-DNA_glycosylase-like_sf"/>
</dbReference>
<dbReference type="SUPFAM" id="SSF52141">
    <property type="entry name" value="Uracil-DNA glycosylase-like"/>
    <property type="match status" value="1"/>
</dbReference>
<dbReference type="EC" id="3.2.2.15" evidence="2"/>
<dbReference type="OrthoDB" id="9799921at2"/>
<dbReference type="InterPro" id="IPR026353">
    <property type="entry name" value="Hypoxan-DNA_Glyclase"/>
</dbReference>
<protein>
    <submittedName>
        <fullName evidence="2">DNA-deoxyinosine glycosylase</fullName>
        <ecNumber evidence="2">3.2.2.15</ecNumber>
    </submittedName>
</protein>
<dbReference type="InterPro" id="IPR005122">
    <property type="entry name" value="Uracil-DNA_glycosylase-like"/>
</dbReference>
<comment type="caution">
    <text evidence="2">The sequence shown here is derived from an EMBL/GenBank/DDBJ whole genome shotgun (WGS) entry which is preliminary data.</text>
</comment>
<dbReference type="RefSeq" id="WP_119767949.1">
    <property type="nucleotide sequence ID" value="NZ_QYUO01000001.1"/>
</dbReference>
<dbReference type="EMBL" id="QYUO01000001">
    <property type="protein sequence ID" value="RJF98004.1"/>
    <property type="molecule type" value="Genomic_DNA"/>
</dbReference>
<dbReference type="SMART" id="SM00986">
    <property type="entry name" value="UDG"/>
    <property type="match status" value="1"/>
</dbReference>
<dbReference type="AlphaFoldDB" id="A0A3A3FRW7"/>
<dbReference type="CDD" id="cd10032">
    <property type="entry name" value="UDG-F6_HDG"/>
    <property type="match status" value="1"/>
</dbReference>